<keyword evidence="2" id="KW-1185">Reference proteome</keyword>
<sequence>MTLLGEDQPESLDEAAARLEKTKKIAVGLLDAMAHGDKAEFDRLLSPKATWWVIGYGEFDRATLLHPLTRTLDRATQRRHAVLG</sequence>
<evidence type="ECO:0000313" key="2">
    <source>
        <dbReference type="Proteomes" id="UP000552757"/>
    </source>
</evidence>
<comment type="caution">
    <text evidence="1">The sequence shown here is derived from an EMBL/GenBank/DDBJ whole genome shotgun (WGS) entry which is preliminary data.</text>
</comment>
<gene>
    <name evidence="1" type="ORF">GGR44_001964</name>
</gene>
<dbReference type="GO" id="GO:0016853">
    <property type="term" value="F:isomerase activity"/>
    <property type="evidence" value="ECO:0007669"/>
    <property type="project" value="UniProtKB-KW"/>
</dbReference>
<evidence type="ECO:0000313" key="1">
    <source>
        <dbReference type="EMBL" id="MBB3982301.1"/>
    </source>
</evidence>
<dbReference type="RefSeq" id="WP_183955381.1">
    <property type="nucleotide sequence ID" value="NZ_JACIEB010000004.1"/>
</dbReference>
<name>A0A7W6DJ57_9SPHN</name>
<keyword evidence="1" id="KW-0413">Isomerase</keyword>
<protein>
    <submittedName>
        <fullName evidence="1">Ketosteroid isomerase-like protein</fullName>
    </submittedName>
</protein>
<organism evidence="1 2">
    <name type="scientific">Sphingobium fontiphilum</name>
    <dbReference type="NCBI Taxonomy" id="944425"/>
    <lineage>
        <taxon>Bacteria</taxon>
        <taxon>Pseudomonadati</taxon>
        <taxon>Pseudomonadota</taxon>
        <taxon>Alphaproteobacteria</taxon>
        <taxon>Sphingomonadales</taxon>
        <taxon>Sphingomonadaceae</taxon>
        <taxon>Sphingobium</taxon>
    </lineage>
</organism>
<reference evidence="1 2" key="1">
    <citation type="submission" date="2020-08" db="EMBL/GenBank/DDBJ databases">
        <title>Genomic Encyclopedia of Type Strains, Phase IV (KMG-IV): sequencing the most valuable type-strain genomes for metagenomic binning, comparative biology and taxonomic classification.</title>
        <authorList>
            <person name="Goeker M."/>
        </authorList>
    </citation>
    <scope>NUCLEOTIDE SEQUENCE [LARGE SCALE GENOMIC DNA]</scope>
    <source>
        <strain evidence="1 2">DSM 29348</strain>
    </source>
</reference>
<dbReference type="EMBL" id="JACIEB010000004">
    <property type="protein sequence ID" value="MBB3982301.1"/>
    <property type="molecule type" value="Genomic_DNA"/>
</dbReference>
<dbReference type="Proteomes" id="UP000552757">
    <property type="component" value="Unassembled WGS sequence"/>
</dbReference>
<dbReference type="AlphaFoldDB" id="A0A7W6DJ57"/>
<accession>A0A7W6DJ57</accession>
<proteinExistence type="predicted"/>